<feature type="compositionally biased region" description="Low complexity" evidence="1">
    <location>
        <begin position="15"/>
        <end position="29"/>
    </location>
</feature>
<sequence>MAGGNKAKRQKTIQSSDSEGGNSSASSNSDSEESTKRRTRPRKQAVSKPNLATYSDSSSERVTRSGLLTASLKES</sequence>
<feature type="compositionally biased region" description="Basic residues" evidence="1">
    <location>
        <begin position="1"/>
        <end position="11"/>
    </location>
</feature>
<reference evidence="2" key="1">
    <citation type="submission" date="2020-06" db="EMBL/GenBank/DDBJ databases">
        <title>Draft genome of Bugula neritina, a colonial animal packing powerful symbionts and potential medicines.</title>
        <authorList>
            <person name="Rayko M."/>
        </authorList>
    </citation>
    <scope>NUCLEOTIDE SEQUENCE [LARGE SCALE GENOMIC DNA]</scope>
    <source>
        <strain evidence="2">Kwan_BN1</strain>
    </source>
</reference>
<evidence type="ECO:0000313" key="3">
    <source>
        <dbReference type="Proteomes" id="UP000593567"/>
    </source>
</evidence>
<accession>A0A7J7JCH0</accession>
<gene>
    <name evidence="2" type="ORF">EB796_018348</name>
</gene>
<dbReference type="Proteomes" id="UP000593567">
    <property type="component" value="Unassembled WGS sequence"/>
</dbReference>
<evidence type="ECO:0000256" key="1">
    <source>
        <dbReference type="SAM" id="MobiDB-lite"/>
    </source>
</evidence>
<keyword evidence="3" id="KW-1185">Reference proteome</keyword>
<dbReference type="AlphaFoldDB" id="A0A7J7JCH0"/>
<organism evidence="2 3">
    <name type="scientific">Bugula neritina</name>
    <name type="common">Brown bryozoan</name>
    <name type="synonym">Sertularia neritina</name>
    <dbReference type="NCBI Taxonomy" id="10212"/>
    <lineage>
        <taxon>Eukaryota</taxon>
        <taxon>Metazoa</taxon>
        <taxon>Spiralia</taxon>
        <taxon>Lophotrochozoa</taxon>
        <taxon>Bryozoa</taxon>
        <taxon>Gymnolaemata</taxon>
        <taxon>Cheilostomatida</taxon>
        <taxon>Flustrina</taxon>
        <taxon>Buguloidea</taxon>
        <taxon>Bugulidae</taxon>
        <taxon>Bugula</taxon>
    </lineage>
</organism>
<comment type="caution">
    <text evidence="2">The sequence shown here is derived from an EMBL/GenBank/DDBJ whole genome shotgun (WGS) entry which is preliminary data.</text>
</comment>
<dbReference type="EMBL" id="VXIV02002728">
    <property type="protein sequence ID" value="KAF6023354.1"/>
    <property type="molecule type" value="Genomic_DNA"/>
</dbReference>
<protein>
    <submittedName>
        <fullName evidence="2">Uncharacterized protein</fullName>
    </submittedName>
</protein>
<proteinExistence type="predicted"/>
<feature type="region of interest" description="Disordered" evidence="1">
    <location>
        <begin position="1"/>
        <end position="75"/>
    </location>
</feature>
<name>A0A7J7JCH0_BUGNE</name>
<evidence type="ECO:0000313" key="2">
    <source>
        <dbReference type="EMBL" id="KAF6023354.1"/>
    </source>
</evidence>